<sequence length="44" mass="5304">MNTVFVYMERWDDVPEDMFTDISTSENFEIRIPGLTRRICTMWG</sequence>
<dbReference type="AlphaFoldDB" id="A0A392S5T3"/>
<dbReference type="Proteomes" id="UP000265520">
    <property type="component" value="Unassembled WGS sequence"/>
</dbReference>
<name>A0A392S5T3_9FABA</name>
<feature type="non-terminal residue" evidence="1">
    <location>
        <position position="44"/>
    </location>
</feature>
<keyword evidence="2" id="KW-1185">Reference proteome</keyword>
<organism evidence="1 2">
    <name type="scientific">Trifolium medium</name>
    <dbReference type="NCBI Taxonomy" id="97028"/>
    <lineage>
        <taxon>Eukaryota</taxon>
        <taxon>Viridiplantae</taxon>
        <taxon>Streptophyta</taxon>
        <taxon>Embryophyta</taxon>
        <taxon>Tracheophyta</taxon>
        <taxon>Spermatophyta</taxon>
        <taxon>Magnoliopsida</taxon>
        <taxon>eudicotyledons</taxon>
        <taxon>Gunneridae</taxon>
        <taxon>Pentapetalae</taxon>
        <taxon>rosids</taxon>
        <taxon>fabids</taxon>
        <taxon>Fabales</taxon>
        <taxon>Fabaceae</taxon>
        <taxon>Papilionoideae</taxon>
        <taxon>50 kb inversion clade</taxon>
        <taxon>NPAAA clade</taxon>
        <taxon>Hologalegina</taxon>
        <taxon>IRL clade</taxon>
        <taxon>Trifolieae</taxon>
        <taxon>Trifolium</taxon>
    </lineage>
</organism>
<proteinExistence type="predicted"/>
<evidence type="ECO:0000313" key="2">
    <source>
        <dbReference type="Proteomes" id="UP000265520"/>
    </source>
</evidence>
<protein>
    <submittedName>
        <fullName evidence="1">Uncharacterized protein</fullName>
    </submittedName>
</protein>
<comment type="caution">
    <text evidence="1">The sequence shown here is derived from an EMBL/GenBank/DDBJ whole genome shotgun (WGS) entry which is preliminary data.</text>
</comment>
<accession>A0A392S5T3</accession>
<dbReference type="EMBL" id="LXQA010328035">
    <property type="protein sequence ID" value="MCI44251.1"/>
    <property type="molecule type" value="Genomic_DNA"/>
</dbReference>
<evidence type="ECO:0000313" key="1">
    <source>
        <dbReference type="EMBL" id="MCI44251.1"/>
    </source>
</evidence>
<reference evidence="1 2" key="1">
    <citation type="journal article" date="2018" name="Front. Plant Sci.">
        <title>Red Clover (Trifolium pratense) and Zigzag Clover (T. medium) - A Picture of Genomic Similarities and Differences.</title>
        <authorList>
            <person name="Dluhosova J."/>
            <person name="Istvanek J."/>
            <person name="Nedelnik J."/>
            <person name="Repkova J."/>
        </authorList>
    </citation>
    <scope>NUCLEOTIDE SEQUENCE [LARGE SCALE GENOMIC DNA]</scope>
    <source>
        <strain evidence="2">cv. 10/8</strain>
        <tissue evidence="1">Leaf</tissue>
    </source>
</reference>